<reference evidence="2 3" key="1">
    <citation type="journal article" date="2018" name="Sci. Rep.">
        <title>Comparative analysis of the Pocillopora damicornis genome highlights role of immune system in coral evolution.</title>
        <authorList>
            <person name="Cunning R."/>
            <person name="Bay R.A."/>
            <person name="Gillette P."/>
            <person name="Baker A.C."/>
            <person name="Traylor-Knowles N."/>
        </authorList>
    </citation>
    <scope>NUCLEOTIDE SEQUENCE [LARGE SCALE GENOMIC DNA]</scope>
    <source>
        <strain evidence="2">RSMAS</strain>
        <tissue evidence="2">Whole animal</tissue>
    </source>
</reference>
<dbReference type="OrthoDB" id="10257471at2759"/>
<sequence>MENLPSELLTHIFGFLHPVYDRLPRLSAVCQEWKAIIQNSPCLWEHIHLKTRQLSEREKNIIFKCLREYEVYIKCLRVASLDVVFGYDFWFFIRHVTLKMTNLTCLDIPTFPWNLGQFTTFRSAENLKELNLYGFWDLSDIQWTQNYTQPVSLINQRHLKQVRARCTKLEVLKLSINMLRLTDSALMEFLNALGNLKELQISAYNSSEANIPLNRYTMKLMKCLLSSSYISIITKLDLRYISIGHKELRLLLKVLRSLRDLKLCFLDIHRCITGYQYLESKTLQYFELDGLPAKNIVRLKCSMPKLRRLRINRCSNLKSLQVVSSMLEHLSLNYLANLRSLHVTSITLKLFEVANCESLTPKTIDKLLQMNRRIEHCTIRGRLVDFQVSQVEISRVLTDLCLWITDFSKVQTMQVHCPTLRSFMCNYHAPDREFSGSIHQECCVDIRCNVLLDAYISLPQVKSIEIKCGSVVHLLLNIGKKKLDMPCHVVRVSADAKIHTVCAKQCNFARVEFTADEVSNLDFDQCRINGGLKLAGNCVDMICIRNMVKSQENIDIITQCNEIRKVILSECDKLCTVTVIPEKKLVYSKTGLKKTQQITEDHSSSASGAHAFDCGTERQQGVLNSTSSETAVDGPSRLVNTVATFNCPCFRGLLLNHTKEKK</sequence>
<dbReference type="EMBL" id="RCHS01000927">
    <property type="protein sequence ID" value="RMX56102.1"/>
    <property type="molecule type" value="Genomic_DNA"/>
</dbReference>
<dbReference type="PROSITE" id="PS50181">
    <property type="entry name" value="FBOX"/>
    <property type="match status" value="1"/>
</dbReference>
<evidence type="ECO:0000313" key="3">
    <source>
        <dbReference type="Proteomes" id="UP000275408"/>
    </source>
</evidence>
<dbReference type="Pfam" id="PF12937">
    <property type="entry name" value="F-box-like"/>
    <property type="match status" value="1"/>
</dbReference>
<evidence type="ECO:0000313" key="2">
    <source>
        <dbReference type="EMBL" id="RMX56102.1"/>
    </source>
</evidence>
<feature type="domain" description="F-box" evidence="1">
    <location>
        <begin position="1"/>
        <end position="47"/>
    </location>
</feature>
<comment type="caution">
    <text evidence="2">The sequence shown here is derived from an EMBL/GenBank/DDBJ whole genome shotgun (WGS) entry which is preliminary data.</text>
</comment>
<evidence type="ECO:0000259" key="1">
    <source>
        <dbReference type="PROSITE" id="PS50181"/>
    </source>
</evidence>
<dbReference type="Gene3D" id="1.20.1280.50">
    <property type="match status" value="1"/>
</dbReference>
<accession>A0A3M6UR21</accession>
<keyword evidence="3" id="KW-1185">Reference proteome</keyword>
<dbReference type="InterPro" id="IPR032675">
    <property type="entry name" value="LRR_dom_sf"/>
</dbReference>
<name>A0A3M6UR21_POCDA</name>
<gene>
    <name evidence="2" type="ORF">pdam_00010394</name>
</gene>
<dbReference type="SMART" id="SM00256">
    <property type="entry name" value="FBOX"/>
    <property type="match status" value="1"/>
</dbReference>
<dbReference type="Gene3D" id="3.80.10.10">
    <property type="entry name" value="Ribonuclease Inhibitor"/>
    <property type="match status" value="1"/>
</dbReference>
<dbReference type="Proteomes" id="UP000275408">
    <property type="component" value="Unassembled WGS sequence"/>
</dbReference>
<protein>
    <recommendedName>
        <fullName evidence="1">F-box domain-containing protein</fullName>
    </recommendedName>
</protein>
<dbReference type="AlphaFoldDB" id="A0A3M6UR21"/>
<dbReference type="InterPro" id="IPR001810">
    <property type="entry name" value="F-box_dom"/>
</dbReference>
<dbReference type="SUPFAM" id="SSF52047">
    <property type="entry name" value="RNI-like"/>
    <property type="match status" value="1"/>
</dbReference>
<organism evidence="2 3">
    <name type="scientific">Pocillopora damicornis</name>
    <name type="common">Cauliflower coral</name>
    <name type="synonym">Millepora damicornis</name>
    <dbReference type="NCBI Taxonomy" id="46731"/>
    <lineage>
        <taxon>Eukaryota</taxon>
        <taxon>Metazoa</taxon>
        <taxon>Cnidaria</taxon>
        <taxon>Anthozoa</taxon>
        <taxon>Hexacorallia</taxon>
        <taxon>Scleractinia</taxon>
        <taxon>Astrocoeniina</taxon>
        <taxon>Pocilloporidae</taxon>
        <taxon>Pocillopora</taxon>
    </lineage>
</organism>
<proteinExistence type="predicted"/>